<feature type="region of interest" description="Disordered" evidence="9">
    <location>
        <begin position="258"/>
        <end position="284"/>
    </location>
</feature>
<dbReference type="SMART" id="SM00355">
    <property type="entry name" value="ZnF_C2H2"/>
    <property type="match status" value="2"/>
</dbReference>
<dbReference type="FunFam" id="3.30.160.60:FF:001382">
    <property type="entry name" value="Transcriptional repressor"/>
    <property type="match status" value="1"/>
</dbReference>
<dbReference type="InterPro" id="IPR013087">
    <property type="entry name" value="Znf_C2H2_type"/>
</dbReference>
<keyword evidence="4" id="KW-0677">Repeat</keyword>
<dbReference type="Pfam" id="PF00096">
    <property type="entry name" value="zf-C2H2"/>
    <property type="match status" value="1"/>
</dbReference>
<comment type="subcellular location">
    <subcellularLocation>
        <location evidence="1">Nucleus</location>
    </subcellularLocation>
</comment>
<dbReference type="RefSeq" id="XP_049263551.1">
    <property type="nucleotide sequence ID" value="XM_049406976.1"/>
</dbReference>
<dbReference type="PANTHER" id="PTHR23235">
    <property type="entry name" value="KRUEPPEL-LIKE TRANSCRIPTION FACTOR"/>
    <property type="match status" value="1"/>
</dbReference>
<dbReference type="GO" id="GO:0000978">
    <property type="term" value="F:RNA polymerase II cis-regulatory region sequence-specific DNA binding"/>
    <property type="evidence" value="ECO:0007669"/>
    <property type="project" value="TreeGrafter"/>
</dbReference>
<keyword evidence="3" id="KW-0479">Metal-binding</keyword>
<dbReference type="OrthoDB" id="6365676at2759"/>
<evidence type="ECO:0000256" key="6">
    <source>
        <dbReference type="ARBA" id="ARBA00022833"/>
    </source>
</evidence>
<keyword evidence="6" id="KW-0862">Zinc</keyword>
<feature type="region of interest" description="Disordered" evidence="9">
    <location>
        <begin position="180"/>
        <end position="207"/>
    </location>
</feature>
<keyword evidence="12" id="KW-1185">Reference proteome</keyword>
<name>A0A8J5UYV9_9ASCO</name>
<dbReference type="AlphaFoldDB" id="A0A8J5UYV9"/>
<feature type="domain" description="C2H2-type" evidence="10">
    <location>
        <begin position="236"/>
        <end position="265"/>
    </location>
</feature>
<keyword evidence="2" id="KW-0678">Repressor</keyword>
<dbReference type="GO" id="GO:0000981">
    <property type="term" value="F:DNA-binding transcription factor activity, RNA polymerase II-specific"/>
    <property type="evidence" value="ECO:0007669"/>
    <property type="project" value="TreeGrafter"/>
</dbReference>
<dbReference type="Proteomes" id="UP000694255">
    <property type="component" value="Unassembled WGS sequence"/>
</dbReference>
<dbReference type="PROSITE" id="PS50157">
    <property type="entry name" value="ZINC_FINGER_C2H2_2"/>
    <property type="match status" value="2"/>
</dbReference>
<dbReference type="PANTHER" id="PTHR23235:SF120">
    <property type="entry name" value="KRUPPEL-LIKE FACTOR 15"/>
    <property type="match status" value="1"/>
</dbReference>
<feature type="compositionally biased region" description="Low complexity" evidence="9">
    <location>
        <begin position="190"/>
        <end position="200"/>
    </location>
</feature>
<feature type="compositionally biased region" description="Basic residues" evidence="9">
    <location>
        <begin position="258"/>
        <end position="269"/>
    </location>
</feature>
<evidence type="ECO:0000256" key="1">
    <source>
        <dbReference type="ARBA" id="ARBA00004123"/>
    </source>
</evidence>
<comment type="caution">
    <text evidence="11">The sequence shown here is derived from an EMBL/GenBank/DDBJ whole genome shotgun (WGS) entry which is preliminary data.</text>
</comment>
<dbReference type="GO" id="GO:0005634">
    <property type="term" value="C:nucleus"/>
    <property type="evidence" value="ECO:0007669"/>
    <property type="project" value="UniProtKB-SubCell"/>
</dbReference>
<evidence type="ECO:0000256" key="2">
    <source>
        <dbReference type="ARBA" id="ARBA00022491"/>
    </source>
</evidence>
<evidence type="ECO:0000259" key="10">
    <source>
        <dbReference type="PROSITE" id="PS50157"/>
    </source>
</evidence>
<sequence length="284" mass="31392">MMLFSSNCPTTAPPVQQTPPNFSSRLDKMKSPVLPSFNELLTSIPLPHEFKQRQQQQAVSQAPSPVSTSPTYNYYVVSSNSSGRLLQSNNNSVHYVRQPTPDKAVMQTSPLGLIPIPAAQPLVSPAYSYQSPHYGYYQGPHHHGHQVVAPAPAGYHYQVLPGAPQVQLTHSPQSIDQILEPKIRSNSLGSTSSSSSTSSTMKDPKRKHVCKVCSRSFTTSGHLARHNRIHTGERKHVCPWPTCTARFARQDNCMQHYKTHTNGKNKRSKMTTGIKGKLSPKAFV</sequence>
<keyword evidence="7" id="KW-0539">Nucleus</keyword>
<dbReference type="GO" id="GO:0000122">
    <property type="term" value="P:negative regulation of transcription by RNA polymerase II"/>
    <property type="evidence" value="ECO:0007669"/>
    <property type="project" value="UniProtKB-ARBA"/>
</dbReference>
<gene>
    <name evidence="11" type="ORF">J8A68_003151</name>
</gene>
<organism evidence="11 12">
    <name type="scientific">[Candida] subhashii</name>
    <dbReference type="NCBI Taxonomy" id="561895"/>
    <lineage>
        <taxon>Eukaryota</taxon>
        <taxon>Fungi</taxon>
        <taxon>Dikarya</taxon>
        <taxon>Ascomycota</taxon>
        <taxon>Saccharomycotina</taxon>
        <taxon>Pichiomycetes</taxon>
        <taxon>Debaryomycetaceae</taxon>
        <taxon>Spathaspora</taxon>
    </lineage>
</organism>
<dbReference type="FunFam" id="3.30.160.60:FF:002160">
    <property type="entry name" value="Transcriptional regulator NRG1"/>
    <property type="match status" value="1"/>
</dbReference>
<dbReference type="PROSITE" id="PS00028">
    <property type="entry name" value="ZINC_FINGER_C2H2_1"/>
    <property type="match status" value="2"/>
</dbReference>
<evidence type="ECO:0000256" key="9">
    <source>
        <dbReference type="SAM" id="MobiDB-lite"/>
    </source>
</evidence>
<evidence type="ECO:0000256" key="8">
    <source>
        <dbReference type="PROSITE-ProRule" id="PRU00042"/>
    </source>
</evidence>
<evidence type="ECO:0000256" key="4">
    <source>
        <dbReference type="ARBA" id="ARBA00022737"/>
    </source>
</evidence>
<evidence type="ECO:0000313" key="11">
    <source>
        <dbReference type="EMBL" id="KAG7663319.1"/>
    </source>
</evidence>
<evidence type="ECO:0000256" key="3">
    <source>
        <dbReference type="ARBA" id="ARBA00022723"/>
    </source>
</evidence>
<keyword evidence="5 8" id="KW-0863">Zinc-finger</keyword>
<proteinExistence type="predicted"/>
<dbReference type="EMBL" id="JAGSYN010000140">
    <property type="protein sequence ID" value="KAG7663319.1"/>
    <property type="molecule type" value="Genomic_DNA"/>
</dbReference>
<dbReference type="GO" id="GO:0008270">
    <property type="term" value="F:zinc ion binding"/>
    <property type="evidence" value="ECO:0007669"/>
    <property type="project" value="UniProtKB-KW"/>
</dbReference>
<reference evidence="11 12" key="1">
    <citation type="journal article" date="2021" name="DNA Res.">
        <title>Genome analysis of Candida subhashii reveals its hybrid nature and dual mitochondrial genome conformations.</title>
        <authorList>
            <person name="Mixao V."/>
            <person name="Hegedusova E."/>
            <person name="Saus E."/>
            <person name="Pryszcz L.P."/>
            <person name="Cillingova A."/>
            <person name="Nosek J."/>
            <person name="Gabaldon T."/>
        </authorList>
    </citation>
    <scope>NUCLEOTIDE SEQUENCE [LARGE SCALE GENOMIC DNA]</scope>
    <source>
        <strain evidence="11 12">CBS 10753</strain>
    </source>
</reference>
<dbReference type="GeneID" id="73469952"/>
<accession>A0A8J5UYV9</accession>
<evidence type="ECO:0000313" key="12">
    <source>
        <dbReference type="Proteomes" id="UP000694255"/>
    </source>
</evidence>
<protein>
    <submittedName>
        <fullName evidence="11">NRG1</fullName>
    </submittedName>
</protein>
<dbReference type="GO" id="GO:0060258">
    <property type="term" value="P:negative regulation of filamentous growth"/>
    <property type="evidence" value="ECO:0007669"/>
    <property type="project" value="UniProtKB-ARBA"/>
</dbReference>
<feature type="domain" description="C2H2-type" evidence="10">
    <location>
        <begin position="208"/>
        <end position="235"/>
    </location>
</feature>
<evidence type="ECO:0000256" key="5">
    <source>
        <dbReference type="ARBA" id="ARBA00022771"/>
    </source>
</evidence>
<evidence type="ECO:0000256" key="7">
    <source>
        <dbReference type="ARBA" id="ARBA00023242"/>
    </source>
</evidence>